<comment type="caution">
    <text evidence="9">The sequence shown here is derived from an EMBL/GenBank/DDBJ whole genome shotgun (WGS) entry which is preliminary data.</text>
</comment>
<evidence type="ECO:0000256" key="3">
    <source>
        <dbReference type="ARBA" id="ARBA00019407"/>
    </source>
</evidence>
<evidence type="ECO:0000256" key="5">
    <source>
        <dbReference type="ARBA" id="ARBA00022692"/>
    </source>
</evidence>
<comment type="similarity">
    <text evidence="2">Belongs to the UPF0266 family.</text>
</comment>
<reference evidence="9 10" key="1">
    <citation type="submission" date="2018-11" db="EMBL/GenBank/DDBJ databases">
        <title>Whole genome sequence of Bibersteinia trehalosi strain OADDL-BT1 an multidrug resistant pathogen isolate.</title>
        <authorList>
            <person name="Couger M."/>
            <person name="Ramachandran A."/>
        </authorList>
    </citation>
    <scope>NUCLEOTIDE SEQUENCE [LARGE SCALE GENOMIC DNA]</scope>
    <source>
        <strain evidence="9 10">OADDL-BT1</strain>
    </source>
</reference>
<gene>
    <name evidence="9" type="ORF">EIM44_09210</name>
</gene>
<keyword evidence="5 8" id="KW-0812">Transmembrane</keyword>
<organism evidence="9 10">
    <name type="scientific">Bibersteinia trehalosi</name>
    <name type="common">Pasteurella trehalosi</name>
    <dbReference type="NCBI Taxonomy" id="47735"/>
    <lineage>
        <taxon>Bacteria</taxon>
        <taxon>Pseudomonadati</taxon>
        <taxon>Pseudomonadota</taxon>
        <taxon>Gammaproteobacteria</taxon>
        <taxon>Pasteurellales</taxon>
        <taxon>Pasteurellaceae</taxon>
        <taxon>Bibersteinia</taxon>
    </lineage>
</organism>
<keyword evidence="6 8" id="KW-1133">Transmembrane helix</keyword>
<evidence type="ECO:0000256" key="7">
    <source>
        <dbReference type="ARBA" id="ARBA00023136"/>
    </source>
</evidence>
<keyword evidence="7 8" id="KW-0472">Membrane</keyword>
<dbReference type="InterPro" id="IPR009328">
    <property type="entry name" value="DUF986"/>
</dbReference>
<protein>
    <recommendedName>
        <fullName evidence="3">UPF0266 membrane protein YobD</fullName>
    </recommendedName>
</protein>
<name>A0A3R8LE56_BIBTR</name>
<accession>A0A3R8LE56</accession>
<dbReference type="STRING" id="1263831.F543_3540"/>
<evidence type="ECO:0000256" key="6">
    <source>
        <dbReference type="ARBA" id="ARBA00022989"/>
    </source>
</evidence>
<evidence type="ECO:0000256" key="4">
    <source>
        <dbReference type="ARBA" id="ARBA00022475"/>
    </source>
</evidence>
<comment type="subcellular location">
    <subcellularLocation>
        <location evidence="1">Cell membrane</location>
        <topology evidence="1">Multi-pass membrane protein</topology>
    </subcellularLocation>
</comment>
<dbReference type="Pfam" id="PF06173">
    <property type="entry name" value="DUF986"/>
    <property type="match status" value="1"/>
</dbReference>
<keyword evidence="4" id="KW-1003">Cell membrane</keyword>
<evidence type="ECO:0000256" key="8">
    <source>
        <dbReference type="SAM" id="Phobius"/>
    </source>
</evidence>
<feature type="transmembrane region" description="Helical" evidence="8">
    <location>
        <begin position="54"/>
        <end position="74"/>
    </location>
</feature>
<evidence type="ECO:0000313" key="9">
    <source>
        <dbReference type="EMBL" id="RRN01691.1"/>
    </source>
</evidence>
<dbReference type="GO" id="GO:0005886">
    <property type="term" value="C:plasma membrane"/>
    <property type="evidence" value="ECO:0007669"/>
    <property type="project" value="UniProtKB-SubCell"/>
</dbReference>
<evidence type="ECO:0000256" key="2">
    <source>
        <dbReference type="ARBA" id="ARBA00009962"/>
    </source>
</evidence>
<dbReference type="EMBL" id="RRUC01000040">
    <property type="protein sequence ID" value="RRN01691.1"/>
    <property type="molecule type" value="Genomic_DNA"/>
</dbReference>
<proteinExistence type="inferred from homology"/>
<feature type="transmembrane region" description="Helical" evidence="8">
    <location>
        <begin position="15"/>
        <end position="33"/>
    </location>
</feature>
<dbReference type="Proteomes" id="UP000276010">
    <property type="component" value="Unassembled WGS sequence"/>
</dbReference>
<feature type="transmembrane region" description="Helical" evidence="8">
    <location>
        <begin position="80"/>
        <end position="98"/>
    </location>
</feature>
<evidence type="ECO:0000256" key="1">
    <source>
        <dbReference type="ARBA" id="ARBA00004651"/>
    </source>
</evidence>
<sequence length="170" mass="19283">MPSGLFSLKICKFDMTNTILFLIIFACLAYAIYDQFLLSRLNGETKLAVSLQRQTIDGWILFGLILLTATQGLAEGLSSLTLFLLAVCITLALYAVLFREPRWLFKTQGFYLNALFIDYKKIRAVNQAEFKNKPVFVIDLTNGKRLFARLKVQEDAEKIIKFLANVGEKA</sequence>
<dbReference type="AlphaFoldDB" id="A0A3R8LE56"/>
<evidence type="ECO:0000313" key="10">
    <source>
        <dbReference type="Proteomes" id="UP000276010"/>
    </source>
</evidence>